<reference evidence="1 2" key="1">
    <citation type="journal article" date="2018" name="PLoS Genet.">
        <title>Population sequencing reveals clonal diversity and ancestral inbreeding in the grapevine cultivar Chardonnay.</title>
        <authorList>
            <person name="Roach M.J."/>
            <person name="Johnson D.L."/>
            <person name="Bohlmann J."/>
            <person name="van Vuuren H.J."/>
            <person name="Jones S.J."/>
            <person name="Pretorius I.S."/>
            <person name="Schmidt S.A."/>
            <person name="Borneman A.R."/>
        </authorList>
    </citation>
    <scope>NUCLEOTIDE SEQUENCE [LARGE SCALE GENOMIC DNA]</scope>
    <source>
        <strain evidence="2">cv. Chardonnay</strain>
        <tissue evidence="1">Leaf</tissue>
    </source>
</reference>
<name>A0A438F1U0_VITVI</name>
<organism evidence="1 2">
    <name type="scientific">Vitis vinifera</name>
    <name type="common">Grape</name>
    <dbReference type="NCBI Taxonomy" id="29760"/>
    <lineage>
        <taxon>Eukaryota</taxon>
        <taxon>Viridiplantae</taxon>
        <taxon>Streptophyta</taxon>
        <taxon>Embryophyta</taxon>
        <taxon>Tracheophyta</taxon>
        <taxon>Spermatophyta</taxon>
        <taxon>Magnoliopsida</taxon>
        <taxon>eudicotyledons</taxon>
        <taxon>Gunneridae</taxon>
        <taxon>Pentapetalae</taxon>
        <taxon>rosids</taxon>
        <taxon>Vitales</taxon>
        <taxon>Vitaceae</taxon>
        <taxon>Viteae</taxon>
        <taxon>Vitis</taxon>
    </lineage>
</organism>
<evidence type="ECO:0000313" key="1">
    <source>
        <dbReference type="EMBL" id="RVW53931.1"/>
    </source>
</evidence>
<accession>A0A438F1U0</accession>
<dbReference type="EMBL" id="QGNW01001136">
    <property type="protein sequence ID" value="RVW53931.1"/>
    <property type="molecule type" value="Genomic_DNA"/>
</dbReference>
<evidence type="ECO:0008006" key="3">
    <source>
        <dbReference type="Google" id="ProtNLM"/>
    </source>
</evidence>
<sequence>MDASSFAPFNTVRAYGLEGFLTGDCVRPPAMVVDAKDPQVFIENPDFLYWTRMDQFLVSWLIGSIYEAMLGHVIRCTFASEIWSTLHELLTESGFYYLEASTKLLNLFTLGFQLQWALTQTLQDSNLLKALTLNFYKNEFLNFAQ</sequence>
<proteinExistence type="predicted"/>
<evidence type="ECO:0000313" key="2">
    <source>
        <dbReference type="Proteomes" id="UP000288805"/>
    </source>
</evidence>
<dbReference type="Proteomes" id="UP000288805">
    <property type="component" value="Unassembled WGS sequence"/>
</dbReference>
<gene>
    <name evidence="1" type="ORF">CK203_072933</name>
</gene>
<dbReference type="AlphaFoldDB" id="A0A438F1U0"/>
<protein>
    <recommendedName>
        <fullName evidence="3">Retrotransposon Copia-like N-terminal domain-containing protein</fullName>
    </recommendedName>
</protein>
<comment type="caution">
    <text evidence="1">The sequence shown here is derived from an EMBL/GenBank/DDBJ whole genome shotgun (WGS) entry which is preliminary data.</text>
</comment>